<accession>A0A0C9XP78</accession>
<name>A0A0C9XP78_9AGAR</name>
<proteinExistence type="predicted"/>
<dbReference type="OrthoDB" id="2669721at2759"/>
<dbReference type="STRING" id="1095629.A0A0C9XP78"/>
<keyword evidence="3" id="KW-1185">Reference proteome</keyword>
<protein>
    <submittedName>
        <fullName evidence="2">Uncharacterized protein</fullName>
    </submittedName>
</protein>
<dbReference type="EMBL" id="KN838683">
    <property type="protein sequence ID" value="KIJ97812.1"/>
    <property type="molecule type" value="Genomic_DNA"/>
</dbReference>
<sequence>MATRERLDGEEMMDGSEPEGKEEDLPEEAELLAPRKRHRLDVPHPTYTDVRDSILMCYPDLGILSYHDIKNLVVKITGVCAIYDDIPATSARNRATILTSLPPQAKRFPSSKLGAHTIHYHHRKILEIIEAFNTANPDKIVYDDIFSGKHVLDLCETLTEDDMTAVYCIDGAQLYQNKKSDTWIAIWIVMDIDPNTWYKKKHFIPALIIPGPHKPKNIDSYTFRSFHHLSALQRENDGTGLPVWDAEKECVVPSKIGLIGGLADAIGLTELDGGHYYAVHLTPINADGPMQHDFDFRSLTVGSKRDTPEDYATQIATLIASANQNEYEQNRKATGLSKPSIISGLEPSLTVPVPLCFSVDLMHLIINLGELHMSHWRGTMTFDHTTNNKLMWDWATLISNTWTQHGKLVAAATQYFPSSFHRPPRNPAEKFSSGFKATGWYLYIFGLGPGFFRTFLPRKYWRNFCKLVHGMRGVIQRRITGKQVREAHSFFIQYVEEYELLYYQCRMDCIHYCRPCIHILLHICLEITHIGPGAYITQFRLEHAIRDLGQSIRQPATPLANPTQVALRQAQANTLKVLCLELDKSLKPSLPWLSYDLGEGSVKFNGDIGFTEVQFYFLVKNTEQKLDAYVLISLYGPPDADMLEDSYHTLWACTYNGDDNLEVIPVSKIISVVSMQPLPPKVGDPENLWFVVEKSGLDDIDITGYVAEL</sequence>
<organism evidence="2 3">
    <name type="scientific">Laccaria amethystina LaAM-08-1</name>
    <dbReference type="NCBI Taxonomy" id="1095629"/>
    <lineage>
        <taxon>Eukaryota</taxon>
        <taxon>Fungi</taxon>
        <taxon>Dikarya</taxon>
        <taxon>Basidiomycota</taxon>
        <taxon>Agaricomycotina</taxon>
        <taxon>Agaricomycetes</taxon>
        <taxon>Agaricomycetidae</taxon>
        <taxon>Agaricales</taxon>
        <taxon>Agaricineae</taxon>
        <taxon>Hydnangiaceae</taxon>
        <taxon>Laccaria</taxon>
    </lineage>
</organism>
<feature type="region of interest" description="Disordered" evidence="1">
    <location>
        <begin position="1"/>
        <end position="26"/>
    </location>
</feature>
<evidence type="ECO:0000313" key="2">
    <source>
        <dbReference type="EMBL" id="KIJ97812.1"/>
    </source>
</evidence>
<dbReference type="HOGENOM" id="CLU_007337_0_2_1"/>
<reference evidence="3" key="2">
    <citation type="submission" date="2015-01" db="EMBL/GenBank/DDBJ databases">
        <title>Evolutionary Origins and Diversification of the Mycorrhizal Mutualists.</title>
        <authorList>
            <consortium name="DOE Joint Genome Institute"/>
            <consortium name="Mycorrhizal Genomics Consortium"/>
            <person name="Kohler A."/>
            <person name="Kuo A."/>
            <person name="Nagy L.G."/>
            <person name="Floudas D."/>
            <person name="Copeland A."/>
            <person name="Barry K.W."/>
            <person name="Cichocki N."/>
            <person name="Veneault-Fourrey C."/>
            <person name="LaButti K."/>
            <person name="Lindquist E.A."/>
            <person name="Lipzen A."/>
            <person name="Lundell T."/>
            <person name="Morin E."/>
            <person name="Murat C."/>
            <person name="Riley R."/>
            <person name="Ohm R."/>
            <person name="Sun H."/>
            <person name="Tunlid A."/>
            <person name="Henrissat B."/>
            <person name="Grigoriev I.V."/>
            <person name="Hibbett D.S."/>
            <person name="Martin F."/>
        </authorList>
    </citation>
    <scope>NUCLEOTIDE SEQUENCE [LARGE SCALE GENOMIC DNA]</scope>
    <source>
        <strain evidence="3">LaAM-08-1</strain>
    </source>
</reference>
<dbReference type="AlphaFoldDB" id="A0A0C9XP78"/>
<dbReference type="Proteomes" id="UP000054477">
    <property type="component" value="Unassembled WGS sequence"/>
</dbReference>
<evidence type="ECO:0000313" key="3">
    <source>
        <dbReference type="Proteomes" id="UP000054477"/>
    </source>
</evidence>
<gene>
    <name evidence="2" type="ORF">K443DRAFT_9622</name>
</gene>
<reference evidence="2 3" key="1">
    <citation type="submission" date="2014-04" db="EMBL/GenBank/DDBJ databases">
        <authorList>
            <consortium name="DOE Joint Genome Institute"/>
            <person name="Kuo A."/>
            <person name="Kohler A."/>
            <person name="Nagy L.G."/>
            <person name="Floudas D."/>
            <person name="Copeland A."/>
            <person name="Barry K.W."/>
            <person name="Cichocki N."/>
            <person name="Veneault-Fourrey C."/>
            <person name="LaButti K."/>
            <person name="Lindquist E.A."/>
            <person name="Lipzen A."/>
            <person name="Lundell T."/>
            <person name="Morin E."/>
            <person name="Murat C."/>
            <person name="Sun H."/>
            <person name="Tunlid A."/>
            <person name="Henrissat B."/>
            <person name="Grigoriev I.V."/>
            <person name="Hibbett D.S."/>
            <person name="Martin F."/>
            <person name="Nordberg H.P."/>
            <person name="Cantor M.N."/>
            <person name="Hua S.X."/>
        </authorList>
    </citation>
    <scope>NUCLEOTIDE SEQUENCE [LARGE SCALE GENOMIC DNA]</scope>
    <source>
        <strain evidence="2 3">LaAM-08-1</strain>
    </source>
</reference>
<feature type="compositionally biased region" description="Acidic residues" evidence="1">
    <location>
        <begin position="10"/>
        <end position="26"/>
    </location>
</feature>
<evidence type="ECO:0000256" key="1">
    <source>
        <dbReference type="SAM" id="MobiDB-lite"/>
    </source>
</evidence>